<comment type="caution">
    <text evidence="1">The sequence shown here is derived from an EMBL/GenBank/DDBJ whole genome shotgun (WGS) entry which is preliminary data.</text>
</comment>
<dbReference type="RefSeq" id="WP_284323928.1">
    <property type="nucleotide sequence ID" value="NZ_BSPP01000003.1"/>
</dbReference>
<protein>
    <recommendedName>
        <fullName evidence="3">DUF1993 domain-containing protein</fullName>
    </recommendedName>
</protein>
<sequence>MQNPVPFFTHSLTAFSKILEKAEAFAEAKKLKPEVIPNLRLIADMLPLWRQVTIACDHAKGASARLAGLEVPSFADTETTLAELQERIAKTIAFIATIPAEAFKDAGARTISVKAGPRELSFPAAQYYHGFAVPNFYFHMSTCYNILRANGVEIGKTDFLGA</sequence>
<dbReference type="Proteomes" id="UP001157355">
    <property type="component" value="Unassembled WGS sequence"/>
</dbReference>
<dbReference type="PANTHER" id="PTHR36922:SF1">
    <property type="entry name" value="DUF1993 DOMAIN-CONTAINING PROTEIN"/>
    <property type="match status" value="1"/>
</dbReference>
<dbReference type="InterPro" id="IPR018531">
    <property type="entry name" value="DUF1993"/>
</dbReference>
<dbReference type="Gene3D" id="1.20.120.450">
    <property type="entry name" value="dinb family like domain"/>
    <property type="match status" value="1"/>
</dbReference>
<dbReference type="PANTHER" id="PTHR36922">
    <property type="entry name" value="BLL2446 PROTEIN"/>
    <property type="match status" value="1"/>
</dbReference>
<dbReference type="InterPro" id="IPR034660">
    <property type="entry name" value="DinB/YfiT-like"/>
</dbReference>
<dbReference type="EMBL" id="BSPP01000003">
    <property type="protein sequence ID" value="GLS85706.1"/>
    <property type="molecule type" value="Genomic_DNA"/>
</dbReference>
<dbReference type="Pfam" id="PF09351">
    <property type="entry name" value="DUF1993"/>
    <property type="match status" value="1"/>
</dbReference>
<keyword evidence="2" id="KW-1185">Reference proteome</keyword>
<proteinExistence type="predicted"/>
<evidence type="ECO:0008006" key="3">
    <source>
        <dbReference type="Google" id="ProtNLM"/>
    </source>
</evidence>
<evidence type="ECO:0000313" key="1">
    <source>
        <dbReference type="EMBL" id="GLS85706.1"/>
    </source>
</evidence>
<organism evidence="1 2">
    <name type="scientific">Cypionkella aquatica</name>
    <dbReference type="NCBI Taxonomy" id="1756042"/>
    <lineage>
        <taxon>Bacteria</taxon>
        <taxon>Pseudomonadati</taxon>
        <taxon>Pseudomonadota</taxon>
        <taxon>Alphaproteobacteria</taxon>
        <taxon>Rhodobacterales</taxon>
        <taxon>Paracoccaceae</taxon>
        <taxon>Cypionkella</taxon>
    </lineage>
</organism>
<name>A0AA37U4N7_9RHOB</name>
<reference evidence="1 2" key="1">
    <citation type="journal article" date="2014" name="Int. J. Syst. Evol. Microbiol.">
        <title>Complete genome sequence of Corynebacterium casei LMG S-19264T (=DSM 44701T), isolated from a smear-ripened cheese.</title>
        <authorList>
            <consortium name="US DOE Joint Genome Institute (JGI-PGF)"/>
            <person name="Walter F."/>
            <person name="Albersmeier A."/>
            <person name="Kalinowski J."/>
            <person name="Ruckert C."/>
        </authorList>
    </citation>
    <scope>NUCLEOTIDE SEQUENCE [LARGE SCALE GENOMIC DNA]</scope>
    <source>
        <strain evidence="1 2">NBRC 111766</strain>
    </source>
</reference>
<dbReference type="SUPFAM" id="SSF109854">
    <property type="entry name" value="DinB/YfiT-like putative metalloenzymes"/>
    <property type="match status" value="1"/>
</dbReference>
<accession>A0AA37U4N7</accession>
<dbReference type="AlphaFoldDB" id="A0AA37U4N7"/>
<gene>
    <name evidence="1" type="ORF">GCM10010873_06790</name>
</gene>
<evidence type="ECO:0000313" key="2">
    <source>
        <dbReference type="Proteomes" id="UP001157355"/>
    </source>
</evidence>